<keyword evidence="1" id="KW-0479">Metal-binding</keyword>
<feature type="region of interest" description="Disordered" evidence="4">
    <location>
        <begin position="209"/>
        <end position="277"/>
    </location>
</feature>
<dbReference type="InterPro" id="IPR006311">
    <property type="entry name" value="TAT_signal"/>
</dbReference>
<dbReference type="PANTHER" id="PTHR11709">
    <property type="entry name" value="MULTI-COPPER OXIDASE"/>
    <property type="match status" value="1"/>
</dbReference>
<dbReference type="InterPro" id="IPR001117">
    <property type="entry name" value="Cu-oxidase_2nd"/>
</dbReference>
<evidence type="ECO:0000259" key="6">
    <source>
        <dbReference type="Pfam" id="PF07731"/>
    </source>
</evidence>
<keyword evidence="2" id="KW-0560">Oxidoreductase</keyword>
<dbReference type="InterPro" id="IPR034279">
    <property type="entry name" value="CuRO_3_CopA"/>
</dbReference>
<dbReference type="RefSeq" id="WP_264040688.1">
    <property type="nucleotide sequence ID" value="NZ_BAABGF010000053.1"/>
</dbReference>
<dbReference type="CDD" id="cd13896">
    <property type="entry name" value="CuRO_3_CopA"/>
    <property type="match status" value="1"/>
</dbReference>
<feature type="domain" description="Plastocyanin-like" evidence="7">
    <location>
        <begin position="77"/>
        <end position="183"/>
    </location>
</feature>
<sequence>MPVRPTPGAPVDKSRLTRRGFMAAGIAGGFGLAACSQSKPALSGNAQMSAAIAAAEAARPHSGRTVTASLTAQQVQVDLGGPVVRTLAYGNTIPGSPIRARIGDELVVTVSNRLDHPTSVHWHGIALRNDMDGAAPATPNIPAGQDFTYRFSVPNSGTYWAHPHTGLDADMGLYLPVIVDDPTEGNYDAEWIVVLDDWTDGVGKSPQQLYTELTSPNKPAPSSAPETTSTTPSTTSTTTTTSETSTTSSTSETSTTSASPTTSSSPTAPAAGSVGRSDLLGGDAGDIAYPYYLVNGRVPAAPMTFSAKPGQRIRIRFINTGSDTTFRVALGGHSMTVTHTDGYPVVPAQVDALLIGMAERYDVIVTAADGVFPLVALAEGKNAVGRALLSTGAGSAPDPGLQPPELNRRVGTVEMFTATTPVNLGRPQPGLNLPVVLGGNMTQYNWTINGKPYSAAEPLHIREGERPTITFDNASMMYHPIHLHGHTFQLIKADGSPGARKDTLMVLPKQKLLAVLVADNPGVWMLHCHNTYHQEAGMQTRLEYVF</sequence>
<dbReference type="SUPFAM" id="SSF49503">
    <property type="entry name" value="Cupredoxins"/>
    <property type="match status" value="3"/>
</dbReference>
<dbReference type="Gene3D" id="2.60.40.420">
    <property type="entry name" value="Cupredoxins - blue copper proteins"/>
    <property type="match status" value="3"/>
</dbReference>
<organism evidence="8 9">
    <name type="scientific">Mycobacterium paraffinicum</name>
    <dbReference type="NCBI Taxonomy" id="53378"/>
    <lineage>
        <taxon>Bacteria</taxon>
        <taxon>Bacillati</taxon>
        <taxon>Actinomycetota</taxon>
        <taxon>Actinomycetes</taxon>
        <taxon>Mycobacteriales</taxon>
        <taxon>Mycobacteriaceae</taxon>
        <taxon>Mycobacterium</taxon>
    </lineage>
</organism>
<dbReference type="InterPro" id="IPR008972">
    <property type="entry name" value="Cupredoxin"/>
</dbReference>
<dbReference type="Proteomes" id="UP001501417">
    <property type="component" value="Unassembled WGS sequence"/>
</dbReference>
<dbReference type="InterPro" id="IPR045087">
    <property type="entry name" value="Cu-oxidase_fam"/>
</dbReference>
<evidence type="ECO:0000256" key="4">
    <source>
        <dbReference type="SAM" id="MobiDB-lite"/>
    </source>
</evidence>
<dbReference type="InterPro" id="IPR011707">
    <property type="entry name" value="Cu-oxidase-like_N"/>
</dbReference>
<comment type="caution">
    <text evidence="8">The sequence shown here is derived from an EMBL/GenBank/DDBJ whole genome shotgun (WGS) entry which is preliminary data.</text>
</comment>
<proteinExistence type="predicted"/>
<keyword evidence="3" id="KW-0186">Copper</keyword>
<dbReference type="PANTHER" id="PTHR11709:SF394">
    <property type="entry name" value="FI03373P-RELATED"/>
    <property type="match status" value="1"/>
</dbReference>
<dbReference type="PROSITE" id="PS51257">
    <property type="entry name" value="PROKAR_LIPOPROTEIN"/>
    <property type="match status" value="1"/>
</dbReference>
<feature type="compositionally biased region" description="Low complexity" evidence="4">
    <location>
        <begin position="220"/>
        <end position="271"/>
    </location>
</feature>
<evidence type="ECO:0000256" key="2">
    <source>
        <dbReference type="ARBA" id="ARBA00023002"/>
    </source>
</evidence>
<evidence type="ECO:0000256" key="3">
    <source>
        <dbReference type="ARBA" id="ARBA00023008"/>
    </source>
</evidence>
<accession>A0ABP8F7H4</accession>
<dbReference type="Pfam" id="PF07732">
    <property type="entry name" value="Cu-oxidase_3"/>
    <property type="match status" value="1"/>
</dbReference>
<gene>
    <name evidence="8" type="primary">mmcO_2</name>
    <name evidence="8" type="ORF">GCM10023161_47860</name>
</gene>
<name>A0ABP8F7H4_9MYCO</name>
<dbReference type="Pfam" id="PF07731">
    <property type="entry name" value="Cu-oxidase_2"/>
    <property type="match status" value="1"/>
</dbReference>
<dbReference type="PROSITE" id="PS00079">
    <property type="entry name" value="MULTICOPPER_OXIDASE1"/>
    <property type="match status" value="1"/>
</dbReference>
<evidence type="ECO:0000259" key="5">
    <source>
        <dbReference type="Pfam" id="PF00394"/>
    </source>
</evidence>
<protein>
    <submittedName>
        <fullName evidence="8">Multicopper oxidase MmcO</fullName>
    </submittedName>
</protein>
<dbReference type="PROSITE" id="PS00080">
    <property type="entry name" value="MULTICOPPER_OXIDASE2"/>
    <property type="match status" value="1"/>
</dbReference>
<evidence type="ECO:0000313" key="9">
    <source>
        <dbReference type="Proteomes" id="UP001501417"/>
    </source>
</evidence>
<dbReference type="InterPro" id="IPR033138">
    <property type="entry name" value="Cu_oxidase_CS"/>
</dbReference>
<dbReference type="InterPro" id="IPR011706">
    <property type="entry name" value="Cu-oxidase_C"/>
</dbReference>
<dbReference type="PROSITE" id="PS51318">
    <property type="entry name" value="TAT"/>
    <property type="match status" value="1"/>
</dbReference>
<evidence type="ECO:0000256" key="1">
    <source>
        <dbReference type="ARBA" id="ARBA00022723"/>
    </source>
</evidence>
<feature type="domain" description="Plastocyanin-like" evidence="5">
    <location>
        <begin position="286"/>
        <end position="385"/>
    </location>
</feature>
<evidence type="ECO:0000259" key="7">
    <source>
        <dbReference type="Pfam" id="PF07732"/>
    </source>
</evidence>
<dbReference type="CDD" id="cd13870">
    <property type="entry name" value="CuRO_2_CopA_like_1"/>
    <property type="match status" value="1"/>
</dbReference>
<evidence type="ECO:0000313" key="8">
    <source>
        <dbReference type="EMBL" id="GAA4296531.1"/>
    </source>
</evidence>
<keyword evidence="9" id="KW-1185">Reference proteome</keyword>
<reference evidence="9" key="1">
    <citation type="journal article" date="2019" name="Int. J. Syst. Evol. Microbiol.">
        <title>The Global Catalogue of Microorganisms (GCM) 10K type strain sequencing project: providing services to taxonomists for standard genome sequencing and annotation.</title>
        <authorList>
            <consortium name="The Broad Institute Genomics Platform"/>
            <consortium name="The Broad Institute Genome Sequencing Center for Infectious Disease"/>
            <person name="Wu L."/>
            <person name="Ma J."/>
        </authorList>
    </citation>
    <scope>NUCLEOTIDE SEQUENCE [LARGE SCALE GENOMIC DNA]</scope>
    <source>
        <strain evidence="9">JCM 17782</strain>
    </source>
</reference>
<feature type="domain" description="Plastocyanin-like" evidence="6">
    <location>
        <begin position="436"/>
        <end position="542"/>
    </location>
</feature>
<dbReference type="Pfam" id="PF00394">
    <property type="entry name" value="Cu-oxidase"/>
    <property type="match status" value="1"/>
</dbReference>
<dbReference type="EMBL" id="BAABGF010000053">
    <property type="protein sequence ID" value="GAA4296531.1"/>
    <property type="molecule type" value="Genomic_DNA"/>
</dbReference>
<dbReference type="InterPro" id="IPR002355">
    <property type="entry name" value="Cu_oxidase_Cu_BS"/>
</dbReference>